<organism evidence="3 4">
    <name type="scientific">Cinnamomum micranthum f. kanehirae</name>
    <dbReference type="NCBI Taxonomy" id="337451"/>
    <lineage>
        <taxon>Eukaryota</taxon>
        <taxon>Viridiplantae</taxon>
        <taxon>Streptophyta</taxon>
        <taxon>Embryophyta</taxon>
        <taxon>Tracheophyta</taxon>
        <taxon>Spermatophyta</taxon>
        <taxon>Magnoliopsida</taxon>
        <taxon>Magnoliidae</taxon>
        <taxon>Laurales</taxon>
        <taxon>Lauraceae</taxon>
        <taxon>Cinnamomum</taxon>
    </lineage>
</organism>
<dbReference type="OrthoDB" id="1715781at2759"/>
<protein>
    <recommendedName>
        <fullName evidence="2">DUF7751 domain-containing protein</fullName>
    </recommendedName>
</protein>
<dbReference type="Proteomes" id="UP000283530">
    <property type="component" value="Unassembled WGS sequence"/>
</dbReference>
<dbReference type="Pfam" id="PF24933">
    <property type="entry name" value="DUF7751"/>
    <property type="match status" value="1"/>
</dbReference>
<reference evidence="3 4" key="1">
    <citation type="journal article" date="2019" name="Nat. Plants">
        <title>Stout camphor tree genome fills gaps in understanding of flowering plant genome evolution.</title>
        <authorList>
            <person name="Chaw S.M."/>
            <person name="Liu Y.C."/>
            <person name="Wu Y.W."/>
            <person name="Wang H.Y."/>
            <person name="Lin C.I."/>
            <person name="Wu C.S."/>
            <person name="Ke H.M."/>
            <person name="Chang L.Y."/>
            <person name="Hsu C.Y."/>
            <person name="Yang H.T."/>
            <person name="Sudianto E."/>
            <person name="Hsu M.H."/>
            <person name="Wu K.P."/>
            <person name="Wang L.N."/>
            <person name="Leebens-Mack J.H."/>
            <person name="Tsai I.J."/>
        </authorList>
    </citation>
    <scope>NUCLEOTIDE SEQUENCE [LARGE SCALE GENOMIC DNA]</scope>
    <source>
        <strain evidence="4">cv. Chaw 1501</strain>
        <tissue evidence="3">Young leaves</tissue>
    </source>
</reference>
<feature type="domain" description="DUF7751" evidence="2">
    <location>
        <begin position="1"/>
        <end position="32"/>
    </location>
</feature>
<proteinExistence type="predicted"/>
<sequence>MVLTNYIEEIVVSTTFHHQTNNKDPEYRNGKLEPEEGDASGGTESPRVNPGLGGGREEWGVNRKFLRSSAVSLEVISARLQNQPPRSRVTELGISVMEPAVIRLGSSSKVKGHRPPQHYLREPQQEEEESQKKGPEQEPQGVELRRSHERLPLKESKERRLDSAQPRALQAWEDP</sequence>
<feature type="region of interest" description="Disordered" evidence="1">
    <location>
        <begin position="17"/>
        <end position="60"/>
    </location>
</feature>
<evidence type="ECO:0000259" key="2">
    <source>
        <dbReference type="Pfam" id="PF24933"/>
    </source>
</evidence>
<evidence type="ECO:0000256" key="1">
    <source>
        <dbReference type="SAM" id="MobiDB-lite"/>
    </source>
</evidence>
<feature type="region of interest" description="Disordered" evidence="1">
    <location>
        <begin position="105"/>
        <end position="175"/>
    </location>
</feature>
<dbReference type="AlphaFoldDB" id="A0A3S3QUW0"/>
<comment type="caution">
    <text evidence="3">The sequence shown here is derived from an EMBL/GenBank/DDBJ whole genome shotgun (WGS) entry which is preliminary data.</text>
</comment>
<feature type="compositionally biased region" description="Basic and acidic residues" evidence="1">
    <location>
        <begin position="143"/>
        <end position="162"/>
    </location>
</feature>
<evidence type="ECO:0000313" key="3">
    <source>
        <dbReference type="EMBL" id="RWR90901.1"/>
    </source>
</evidence>
<gene>
    <name evidence="3" type="ORF">CKAN_02003000</name>
</gene>
<dbReference type="EMBL" id="QPKB01000008">
    <property type="protein sequence ID" value="RWR90901.1"/>
    <property type="molecule type" value="Genomic_DNA"/>
</dbReference>
<feature type="compositionally biased region" description="Basic and acidic residues" evidence="1">
    <location>
        <begin position="119"/>
        <end position="136"/>
    </location>
</feature>
<accession>A0A3S3QUW0</accession>
<feature type="compositionally biased region" description="Basic and acidic residues" evidence="1">
    <location>
        <begin position="21"/>
        <end position="34"/>
    </location>
</feature>
<dbReference type="InterPro" id="IPR056653">
    <property type="entry name" value="DUF7751"/>
</dbReference>
<keyword evidence="4" id="KW-1185">Reference proteome</keyword>
<dbReference type="STRING" id="337451.A0A3S3QUW0"/>
<evidence type="ECO:0000313" key="4">
    <source>
        <dbReference type="Proteomes" id="UP000283530"/>
    </source>
</evidence>
<name>A0A3S3QUW0_9MAGN</name>